<dbReference type="Gene3D" id="1.10.10.10">
    <property type="entry name" value="Winged helix-like DNA-binding domain superfamily/Winged helix DNA-binding domain"/>
    <property type="match status" value="1"/>
</dbReference>
<dbReference type="InterPro" id="IPR013324">
    <property type="entry name" value="RNA_pol_sigma_r3/r4-like"/>
</dbReference>
<dbReference type="InterPro" id="IPR039425">
    <property type="entry name" value="RNA_pol_sigma-70-like"/>
</dbReference>
<dbReference type="Pfam" id="PF04542">
    <property type="entry name" value="Sigma70_r2"/>
    <property type="match status" value="1"/>
</dbReference>
<keyword evidence="3" id="KW-0731">Sigma factor</keyword>
<gene>
    <name evidence="8" type="ORF">ENO08_01965</name>
</gene>
<protein>
    <submittedName>
        <fullName evidence="8">Sigma-70 family RNA polymerase sigma factor</fullName>
    </submittedName>
</protein>
<name>A0A7V2ATX6_UNCEI</name>
<evidence type="ECO:0000259" key="7">
    <source>
        <dbReference type="Pfam" id="PF08281"/>
    </source>
</evidence>
<dbReference type="SUPFAM" id="SSF88659">
    <property type="entry name" value="Sigma3 and sigma4 domains of RNA polymerase sigma factors"/>
    <property type="match status" value="1"/>
</dbReference>
<dbReference type="InterPro" id="IPR036388">
    <property type="entry name" value="WH-like_DNA-bd_sf"/>
</dbReference>
<dbReference type="Gene3D" id="1.10.1740.10">
    <property type="match status" value="1"/>
</dbReference>
<organism evidence="8">
    <name type="scientific">Eiseniibacteriota bacterium</name>
    <dbReference type="NCBI Taxonomy" id="2212470"/>
    <lineage>
        <taxon>Bacteria</taxon>
        <taxon>Candidatus Eiseniibacteriota</taxon>
    </lineage>
</organism>
<dbReference type="EMBL" id="DSEC01000138">
    <property type="protein sequence ID" value="HER43208.1"/>
    <property type="molecule type" value="Genomic_DNA"/>
</dbReference>
<evidence type="ECO:0000256" key="2">
    <source>
        <dbReference type="ARBA" id="ARBA00023015"/>
    </source>
</evidence>
<dbReference type="NCBIfam" id="TIGR02937">
    <property type="entry name" value="sigma70-ECF"/>
    <property type="match status" value="1"/>
</dbReference>
<proteinExistence type="inferred from homology"/>
<reference evidence="8" key="1">
    <citation type="journal article" date="2020" name="mSystems">
        <title>Genome- and Community-Level Interaction Insights into Carbon Utilization and Element Cycling Functions of Hydrothermarchaeota in Hydrothermal Sediment.</title>
        <authorList>
            <person name="Zhou Z."/>
            <person name="Liu Y."/>
            <person name="Xu W."/>
            <person name="Pan J."/>
            <person name="Luo Z.H."/>
            <person name="Li M."/>
        </authorList>
    </citation>
    <scope>NUCLEOTIDE SEQUENCE [LARGE SCALE GENOMIC DNA]</scope>
    <source>
        <strain evidence="8">SpSt-1233</strain>
    </source>
</reference>
<evidence type="ECO:0000256" key="3">
    <source>
        <dbReference type="ARBA" id="ARBA00023082"/>
    </source>
</evidence>
<keyword evidence="2" id="KW-0805">Transcription regulation</keyword>
<dbReference type="AlphaFoldDB" id="A0A7V2ATX6"/>
<dbReference type="Pfam" id="PF08281">
    <property type="entry name" value="Sigma70_r4_2"/>
    <property type="match status" value="1"/>
</dbReference>
<evidence type="ECO:0000256" key="1">
    <source>
        <dbReference type="ARBA" id="ARBA00010641"/>
    </source>
</evidence>
<dbReference type="GO" id="GO:0016987">
    <property type="term" value="F:sigma factor activity"/>
    <property type="evidence" value="ECO:0007669"/>
    <property type="project" value="UniProtKB-KW"/>
</dbReference>
<sequence length="197" mass="22624">MTVTDGTADISKETLRAWKEGSVEAFEEVVRTAMKRAYAVAAGILGNAEDAYDLSQEAFMAAHRARATFDLERPFFPWFYRILRNRCLNYLRKKAGRREVSIDLLIEKPGRSESPDRGVMKKERAEALWKAIQDLTPEHREIVILRSFQELSYREIAETLGISEGTVMSRLYYARRSLYGKLKDICDDLYTEGDDAP</sequence>
<dbReference type="PANTHER" id="PTHR43133">
    <property type="entry name" value="RNA POLYMERASE ECF-TYPE SIGMA FACTO"/>
    <property type="match status" value="1"/>
</dbReference>
<dbReference type="GO" id="GO:0003677">
    <property type="term" value="F:DNA binding"/>
    <property type="evidence" value="ECO:0007669"/>
    <property type="project" value="UniProtKB-KW"/>
</dbReference>
<dbReference type="InterPro" id="IPR007627">
    <property type="entry name" value="RNA_pol_sigma70_r2"/>
</dbReference>
<keyword evidence="5" id="KW-0804">Transcription</keyword>
<keyword evidence="4" id="KW-0238">DNA-binding</keyword>
<feature type="domain" description="RNA polymerase sigma-70 region 2" evidence="6">
    <location>
        <begin position="31"/>
        <end position="95"/>
    </location>
</feature>
<dbReference type="PANTHER" id="PTHR43133:SF8">
    <property type="entry name" value="RNA POLYMERASE SIGMA FACTOR HI_1459-RELATED"/>
    <property type="match status" value="1"/>
</dbReference>
<dbReference type="SUPFAM" id="SSF88946">
    <property type="entry name" value="Sigma2 domain of RNA polymerase sigma factors"/>
    <property type="match status" value="1"/>
</dbReference>
<comment type="similarity">
    <text evidence="1">Belongs to the sigma-70 factor family. ECF subfamily.</text>
</comment>
<comment type="caution">
    <text evidence="8">The sequence shown here is derived from an EMBL/GenBank/DDBJ whole genome shotgun (WGS) entry which is preliminary data.</text>
</comment>
<dbReference type="GO" id="GO:0006352">
    <property type="term" value="P:DNA-templated transcription initiation"/>
    <property type="evidence" value="ECO:0007669"/>
    <property type="project" value="InterPro"/>
</dbReference>
<accession>A0A7V2ATX6</accession>
<dbReference type="InterPro" id="IPR013249">
    <property type="entry name" value="RNA_pol_sigma70_r4_t2"/>
</dbReference>
<dbReference type="Proteomes" id="UP000886069">
    <property type="component" value="Unassembled WGS sequence"/>
</dbReference>
<evidence type="ECO:0000256" key="4">
    <source>
        <dbReference type="ARBA" id="ARBA00023125"/>
    </source>
</evidence>
<evidence type="ECO:0000256" key="5">
    <source>
        <dbReference type="ARBA" id="ARBA00023163"/>
    </source>
</evidence>
<evidence type="ECO:0000313" key="8">
    <source>
        <dbReference type="EMBL" id="HER43208.1"/>
    </source>
</evidence>
<dbReference type="InterPro" id="IPR013325">
    <property type="entry name" value="RNA_pol_sigma_r2"/>
</dbReference>
<dbReference type="CDD" id="cd06171">
    <property type="entry name" value="Sigma70_r4"/>
    <property type="match status" value="1"/>
</dbReference>
<feature type="domain" description="RNA polymerase sigma factor 70 region 4 type 2" evidence="7">
    <location>
        <begin position="126"/>
        <end position="178"/>
    </location>
</feature>
<evidence type="ECO:0000259" key="6">
    <source>
        <dbReference type="Pfam" id="PF04542"/>
    </source>
</evidence>
<dbReference type="InterPro" id="IPR014284">
    <property type="entry name" value="RNA_pol_sigma-70_dom"/>
</dbReference>